<reference evidence="3 4" key="1">
    <citation type="submission" date="2020-12" db="EMBL/GenBank/DDBJ databases">
        <title>FDA dAtabase for Regulatory Grade micrObial Sequences (FDA-ARGOS): Supporting development and validation of Infectious Disease Dx tests.</title>
        <authorList>
            <person name="Sproer C."/>
            <person name="Gronow S."/>
            <person name="Severitt S."/>
            <person name="Schroder I."/>
            <person name="Tallon L."/>
            <person name="Sadzewicz L."/>
            <person name="Zhao X."/>
            <person name="Boylan J."/>
            <person name="Ott S."/>
            <person name="Bowen H."/>
            <person name="Vavikolanu K."/>
            <person name="Mehta A."/>
            <person name="Aluvathingal J."/>
            <person name="Nadendla S."/>
            <person name="Lowell S."/>
            <person name="Myers T."/>
            <person name="Yan Y."/>
            <person name="Sichtig H."/>
        </authorList>
    </citation>
    <scope>NUCLEOTIDE SEQUENCE [LARGE SCALE GENOMIC DNA]</scope>
    <source>
        <strain evidence="3 4">FDAARGOS_1001</strain>
    </source>
</reference>
<dbReference type="RefSeq" id="WP_198490041.1">
    <property type="nucleotide sequence ID" value="NZ_CP066078.1"/>
</dbReference>
<evidence type="ECO:0000256" key="2">
    <source>
        <dbReference type="SAM" id="Phobius"/>
    </source>
</evidence>
<feature type="region of interest" description="Disordered" evidence="1">
    <location>
        <begin position="389"/>
        <end position="410"/>
    </location>
</feature>
<evidence type="ECO:0000313" key="3">
    <source>
        <dbReference type="EMBL" id="QQC59048.1"/>
    </source>
</evidence>
<feature type="transmembrane region" description="Helical" evidence="2">
    <location>
        <begin position="359"/>
        <end position="378"/>
    </location>
</feature>
<keyword evidence="2" id="KW-0472">Membrane</keyword>
<protein>
    <submittedName>
        <fullName evidence="3">DUF2079 domain-containing protein</fullName>
    </submittedName>
</protein>
<feature type="transmembrane region" description="Helical" evidence="2">
    <location>
        <begin position="256"/>
        <end position="278"/>
    </location>
</feature>
<feature type="transmembrane region" description="Helical" evidence="2">
    <location>
        <begin position="42"/>
        <end position="63"/>
    </location>
</feature>
<dbReference type="AlphaFoldDB" id="A0A7T4MSY3"/>
<keyword evidence="2" id="KW-0812">Transmembrane</keyword>
<feature type="transmembrane region" description="Helical" evidence="2">
    <location>
        <begin position="319"/>
        <end position="339"/>
    </location>
</feature>
<organism evidence="3 4">
    <name type="scientific">Rothia kristinae</name>
    <dbReference type="NCBI Taxonomy" id="37923"/>
    <lineage>
        <taxon>Bacteria</taxon>
        <taxon>Bacillati</taxon>
        <taxon>Actinomycetota</taxon>
        <taxon>Actinomycetes</taxon>
        <taxon>Micrococcales</taxon>
        <taxon>Micrococcaceae</taxon>
        <taxon>Rothia</taxon>
    </lineage>
</organism>
<keyword evidence="2" id="KW-1133">Transmembrane helix</keyword>
<dbReference type="EMBL" id="CP066078">
    <property type="protein sequence ID" value="QQC59048.1"/>
    <property type="molecule type" value="Genomic_DNA"/>
</dbReference>
<dbReference type="InterPro" id="IPR018650">
    <property type="entry name" value="STSV1_Orf64"/>
</dbReference>
<proteinExistence type="predicted"/>
<feature type="transmembrane region" description="Helical" evidence="2">
    <location>
        <begin position="176"/>
        <end position="196"/>
    </location>
</feature>
<dbReference type="Proteomes" id="UP000595221">
    <property type="component" value="Chromosome"/>
</dbReference>
<feature type="transmembrane region" description="Helical" evidence="2">
    <location>
        <begin position="216"/>
        <end position="236"/>
    </location>
</feature>
<gene>
    <name evidence="3" type="ORF">I6H58_08845</name>
</gene>
<dbReference type="Pfam" id="PF09852">
    <property type="entry name" value="DUF2079"/>
    <property type="match status" value="1"/>
</dbReference>
<evidence type="ECO:0000256" key="1">
    <source>
        <dbReference type="SAM" id="MobiDB-lite"/>
    </source>
</evidence>
<name>A0A7T4MSY3_9MICC</name>
<feature type="compositionally biased region" description="Low complexity" evidence="1">
    <location>
        <begin position="392"/>
        <end position="401"/>
    </location>
</feature>
<accession>A0A7T4MSY3</accession>
<evidence type="ECO:0000313" key="4">
    <source>
        <dbReference type="Proteomes" id="UP000595221"/>
    </source>
</evidence>
<sequence>MGSIVSRGRRAATSGGSADPAAGQGPHRAAGRAVAPRGSRRTAWGLGAVCALLAAGLFSWMSVGQWERWDSPSWDLAIFSQLAQDYAHLRAPIVDIKGHGFNLLGDHFHPLLILLGPVWALWPSGLAVMITQDALLGLVAGILAGFGTRFLGWARGLCLGAAFTLSFGVLEAVRVQFHEVAFAVPLLAMSLCLLALRRLRAAAGWAAPLVFVKEDLGITVAVIGLVILWTALRAPAPDRSDTAVPRVRGALRRPGAPAGIILACWGLAWSVLAISVILPALNPHGTFDYADKVDVPRALGDPLLAFAQLFSPEAKLRTWGLLLLSGALVFLRSPLSWVGLPTLVWRFLSPNEGYWGPTWHYSLVLMPVLFAAVFDAALRARAAAPARDDAPEAGGEVAAPETIASETSASGIEAGDGRAAVARGAAGLRSRARAAVDAVCAAGPVLAAVVAVALVPSGPLAEAWQQREPDAAQRQMIQARQRAVEQVPEGVSVAADLSALTRLVPGRDVHWIGTAGDPAPEYLVLQTDGATWGGRGPADPGAYAREHYGASYDVVFRERSVVVLCRA</sequence>
<feature type="transmembrane region" description="Helical" evidence="2">
    <location>
        <begin position="119"/>
        <end position="143"/>
    </location>
</feature>
<feature type="region of interest" description="Disordered" evidence="1">
    <location>
        <begin position="1"/>
        <end position="34"/>
    </location>
</feature>